<dbReference type="Pfam" id="PF02811">
    <property type="entry name" value="PHP"/>
    <property type="match status" value="1"/>
</dbReference>
<dbReference type="GO" id="GO:0009432">
    <property type="term" value="P:SOS response"/>
    <property type="evidence" value="ECO:0007669"/>
    <property type="project" value="UniProtKB-ARBA"/>
</dbReference>
<dbReference type="EC" id="2.7.7.7" evidence="3 13"/>
<dbReference type="InterPro" id="IPR003141">
    <property type="entry name" value="Pol/His_phosphatase_N"/>
</dbReference>
<organism evidence="16 17">
    <name type="scientific">Asticcacaulis excentricus</name>
    <dbReference type="NCBI Taxonomy" id="78587"/>
    <lineage>
        <taxon>Bacteria</taxon>
        <taxon>Pseudomonadati</taxon>
        <taxon>Pseudomonadota</taxon>
        <taxon>Alphaproteobacteria</taxon>
        <taxon>Caulobacterales</taxon>
        <taxon>Caulobacteraceae</taxon>
        <taxon>Asticcacaulis</taxon>
    </lineage>
</organism>
<evidence type="ECO:0000256" key="2">
    <source>
        <dbReference type="ARBA" id="ARBA00007391"/>
    </source>
</evidence>
<evidence type="ECO:0000313" key="17">
    <source>
        <dbReference type="Proteomes" id="UP000278756"/>
    </source>
</evidence>
<dbReference type="GO" id="GO:0003887">
    <property type="term" value="F:DNA-directed DNA polymerase activity"/>
    <property type="evidence" value="ECO:0007669"/>
    <property type="project" value="UniProtKB-UniRule"/>
</dbReference>
<dbReference type="Gene3D" id="3.20.20.140">
    <property type="entry name" value="Metal-dependent hydrolases"/>
    <property type="match status" value="1"/>
</dbReference>
<name>A0A3G9G7A4_9CAUL</name>
<dbReference type="InterPro" id="IPR023073">
    <property type="entry name" value="DnaE2"/>
</dbReference>
<dbReference type="InterPro" id="IPR004805">
    <property type="entry name" value="DnaE2/DnaE/PolC"/>
</dbReference>
<protein>
    <recommendedName>
        <fullName evidence="4 13">Error-prone DNA polymerase</fullName>
        <ecNumber evidence="3 13">2.7.7.7</ecNumber>
    </recommendedName>
</protein>
<dbReference type="Pfam" id="PF17657">
    <property type="entry name" value="DNA_pol3_finger"/>
    <property type="match status" value="1"/>
</dbReference>
<evidence type="ECO:0000256" key="3">
    <source>
        <dbReference type="ARBA" id="ARBA00012417"/>
    </source>
</evidence>
<comment type="function">
    <text evidence="13">DNA polymerase involved in damage-induced mutagenesis and translesion synthesis (TLS). It is not the major replicative DNA polymerase.</text>
</comment>
<dbReference type="GO" id="GO:0008408">
    <property type="term" value="F:3'-5' exonuclease activity"/>
    <property type="evidence" value="ECO:0007669"/>
    <property type="project" value="InterPro"/>
</dbReference>
<dbReference type="CDD" id="cd07434">
    <property type="entry name" value="PHP_PolIIIA_DnaE2"/>
    <property type="match status" value="1"/>
</dbReference>
<dbReference type="NCBIfam" id="TIGR00594">
    <property type="entry name" value="polc"/>
    <property type="match status" value="1"/>
</dbReference>
<dbReference type="GO" id="GO:0006281">
    <property type="term" value="P:DNA repair"/>
    <property type="evidence" value="ECO:0007669"/>
    <property type="project" value="UniProtKB-UniRule"/>
</dbReference>
<dbReference type="FunFam" id="1.10.150.870:FF:000002">
    <property type="entry name" value="Error-prone DNA polymerase"/>
    <property type="match status" value="1"/>
</dbReference>
<keyword evidence="11 13" id="KW-0234">DNA repair</keyword>
<reference evidence="17" key="1">
    <citation type="journal article" date="2017" name="Biotechnol. Biofuels">
        <title>Evaluation of environmental bacterial communities as a factor affecting the growth of duckweed Lemna minor.</title>
        <authorList>
            <person name="Ishizawa H."/>
            <person name="Kuroda M."/>
            <person name="Morikawa M."/>
            <person name="Ike M."/>
        </authorList>
    </citation>
    <scope>NUCLEOTIDE SEQUENCE [LARGE SCALE GENOMIC DNA]</scope>
    <source>
        <strain evidence="17">M6</strain>
    </source>
</reference>
<dbReference type="AlphaFoldDB" id="A0A3G9G7A4"/>
<feature type="domain" description="Polymerase/histidinol phosphatase N-terminal" evidence="15">
    <location>
        <begin position="6"/>
        <end position="73"/>
    </location>
</feature>
<keyword evidence="5 13" id="KW-0963">Cytoplasm</keyword>
<evidence type="ECO:0000256" key="4">
    <source>
        <dbReference type="ARBA" id="ARBA00017273"/>
    </source>
</evidence>
<dbReference type="PANTHER" id="PTHR32294:SF4">
    <property type="entry name" value="ERROR-PRONE DNA POLYMERASE"/>
    <property type="match status" value="1"/>
</dbReference>
<dbReference type="Gene3D" id="1.10.150.870">
    <property type="match status" value="1"/>
</dbReference>
<evidence type="ECO:0000313" key="16">
    <source>
        <dbReference type="EMBL" id="BBF82647.1"/>
    </source>
</evidence>
<dbReference type="InterPro" id="IPR040982">
    <property type="entry name" value="DNA_pol3_finger"/>
</dbReference>
<dbReference type="SMART" id="SM00481">
    <property type="entry name" value="POLIIIAc"/>
    <property type="match status" value="1"/>
</dbReference>
<evidence type="ECO:0000256" key="1">
    <source>
        <dbReference type="ARBA" id="ARBA00004496"/>
    </source>
</evidence>
<evidence type="ECO:0000256" key="8">
    <source>
        <dbReference type="ARBA" id="ARBA00022705"/>
    </source>
</evidence>
<dbReference type="Proteomes" id="UP000278756">
    <property type="component" value="Plasmid pASEM-1"/>
</dbReference>
<dbReference type="InterPro" id="IPR016195">
    <property type="entry name" value="Pol/histidinol_Pase-like"/>
</dbReference>
<keyword evidence="7 13" id="KW-0548">Nucleotidyltransferase</keyword>
<dbReference type="GO" id="GO:0006260">
    <property type="term" value="P:DNA replication"/>
    <property type="evidence" value="ECO:0007669"/>
    <property type="project" value="UniProtKB-KW"/>
</dbReference>
<geneLocation type="plasmid" evidence="17">
    <name>pasem-1 dna</name>
</geneLocation>
<keyword evidence="6 13" id="KW-0808">Transferase</keyword>
<dbReference type="InterPro" id="IPR029460">
    <property type="entry name" value="DNAPol_HHH"/>
</dbReference>
<evidence type="ECO:0000256" key="6">
    <source>
        <dbReference type="ARBA" id="ARBA00022679"/>
    </source>
</evidence>
<dbReference type="PANTHER" id="PTHR32294">
    <property type="entry name" value="DNA POLYMERASE III SUBUNIT ALPHA"/>
    <property type="match status" value="1"/>
</dbReference>
<evidence type="ECO:0000256" key="12">
    <source>
        <dbReference type="ARBA" id="ARBA00049244"/>
    </source>
</evidence>
<dbReference type="RefSeq" id="WP_126424272.1">
    <property type="nucleotide sequence ID" value="NZ_AP018829.1"/>
</dbReference>
<dbReference type="EMBL" id="AP018829">
    <property type="protein sequence ID" value="BBF82647.1"/>
    <property type="molecule type" value="Genomic_DNA"/>
</dbReference>
<evidence type="ECO:0000256" key="14">
    <source>
        <dbReference type="SAM" id="MobiDB-lite"/>
    </source>
</evidence>
<dbReference type="SUPFAM" id="SSF89550">
    <property type="entry name" value="PHP domain-like"/>
    <property type="match status" value="1"/>
</dbReference>
<reference evidence="17" key="2">
    <citation type="journal article" date="2017" name="Plant Physiol. Biochem.">
        <title>Differential oxidative and antioxidative response of duckweed Lemna minor toward plant growth promoting/inhibiting bacteria.</title>
        <authorList>
            <person name="Ishizawa H."/>
            <person name="Kuroda M."/>
            <person name="Morikawa M."/>
            <person name="Ike M."/>
        </authorList>
    </citation>
    <scope>NUCLEOTIDE SEQUENCE [LARGE SCALE GENOMIC DNA]</scope>
    <source>
        <strain evidence="17">M6</strain>
    </source>
</reference>
<dbReference type="InterPro" id="IPR004013">
    <property type="entry name" value="PHP_dom"/>
</dbReference>
<evidence type="ECO:0000256" key="9">
    <source>
        <dbReference type="ARBA" id="ARBA00022763"/>
    </source>
</evidence>
<evidence type="ECO:0000259" key="15">
    <source>
        <dbReference type="SMART" id="SM00481"/>
    </source>
</evidence>
<comment type="similarity">
    <text evidence="2 13">Belongs to the DNA polymerase type-C family. DnaE2 subfamily.</text>
</comment>
<feature type="region of interest" description="Disordered" evidence="14">
    <location>
        <begin position="1048"/>
        <end position="1075"/>
    </location>
</feature>
<keyword evidence="9 13" id="KW-0227">DNA damage</keyword>
<accession>A0A3G9G7A4</accession>
<dbReference type="OrthoDB" id="9803237at2"/>
<dbReference type="CDD" id="cd04485">
    <property type="entry name" value="DnaE_OBF"/>
    <property type="match status" value="1"/>
</dbReference>
<keyword evidence="16" id="KW-0614">Plasmid</keyword>
<comment type="catalytic activity">
    <reaction evidence="12 13">
        <text>DNA(n) + a 2'-deoxyribonucleoside 5'-triphosphate = DNA(n+1) + diphosphate</text>
        <dbReference type="Rhea" id="RHEA:22508"/>
        <dbReference type="Rhea" id="RHEA-COMP:17339"/>
        <dbReference type="Rhea" id="RHEA-COMP:17340"/>
        <dbReference type="ChEBI" id="CHEBI:33019"/>
        <dbReference type="ChEBI" id="CHEBI:61560"/>
        <dbReference type="ChEBI" id="CHEBI:173112"/>
        <dbReference type="EC" id="2.7.7.7"/>
    </reaction>
</comment>
<keyword evidence="10 13" id="KW-0239">DNA-directed DNA polymerase</keyword>
<evidence type="ECO:0000256" key="11">
    <source>
        <dbReference type="ARBA" id="ARBA00023204"/>
    </source>
</evidence>
<evidence type="ECO:0000256" key="5">
    <source>
        <dbReference type="ARBA" id="ARBA00022490"/>
    </source>
</evidence>
<proteinExistence type="inferred from homology"/>
<keyword evidence="8 13" id="KW-0235">DNA replication</keyword>
<evidence type="ECO:0000256" key="7">
    <source>
        <dbReference type="ARBA" id="ARBA00022695"/>
    </source>
</evidence>
<dbReference type="Pfam" id="PF07733">
    <property type="entry name" value="DNA_pol3_alpha"/>
    <property type="match status" value="1"/>
</dbReference>
<dbReference type="InterPro" id="IPR011708">
    <property type="entry name" value="DNA_pol3_alpha_NTPase_dom"/>
</dbReference>
<dbReference type="NCBIfam" id="NF004225">
    <property type="entry name" value="PRK05672.1"/>
    <property type="match status" value="1"/>
</dbReference>
<comment type="subcellular location">
    <subcellularLocation>
        <location evidence="1 13">Cytoplasm</location>
    </subcellularLocation>
</comment>
<dbReference type="GO" id="GO:0005737">
    <property type="term" value="C:cytoplasm"/>
    <property type="evidence" value="ECO:0007669"/>
    <property type="project" value="UniProtKB-SubCell"/>
</dbReference>
<gene>
    <name evidence="13" type="primary">dnaE2</name>
    <name evidence="16" type="ORF">EM6_3288</name>
</gene>
<dbReference type="HAMAP" id="MF_01902">
    <property type="entry name" value="DNApol_error_prone"/>
    <property type="match status" value="1"/>
</dbReference>
<sequence length="1075" mass="120249">MQPPYVELQCASYFSFLQGCSSPDELFVRAQTLGLEALAIADRNTLAGMVRAHVAAKATGVRLIVGCHLDLSDGSSLLVYPTDRAAYARLSRLLTVGKARGGKGRCDLTWQDVEDFNAGLIGIFLPDEADEVCAQRLRRFKTIFAERAHMALTLRRRQGDHLRLHDLSNLAARVRVPTVVTNDVLYHVHERDQLHDVVTCIRHNCTIDTLGDLRHRYADRYLKTPEEMYRLLPGYEGALRRSAEIADQCRFSLDELKYQYPEEKLLPGLSAIDALKKLTWEGAKRRYQEGVPQKVIDLLRHELTLIEKLNYAPYFLTVNAIVNFARSQDILCQGRGSAANSCVCFVLGITSVDPDRNDLLFERFISEERGEPPDIDVDFEHQRREEVLQWVYETYGRSHAALTAVVTRFRTRGAIRAVLKVMGYPEDTIKLISKQVTHWHRGGMTLTEAEGLGLNLNDRRLKLAIDLHLLLMNVPRHLSQHPGGFVLTHDRLDELVPIQPARMKARQVIEWDKDDIDVLAFMKVDCLGLGMMSCMKRSLDMLAEVKGIKLDLATIPAEDPRTYAMIRKADTVGVFQIESRAQQAMLPRTRPRTFYDLVVQVAIVRPGPIQGGMVHPYLRRREGTEEVTYPSKELEAILSKTLGVPLFQEQAMSVVIKAAGFSPGRADMVRRAMATFKHTGGVSKFHDEIVQGMLTNGYTRDYAEQIFSQLEGFGSYGFPESHAYSFALIAYASSWMKCHHPDVFCAALLNSQPMGFYAPAQLVRNAKEHGVAVRPVCVNASRWDCTLEETHRPGRYAVRLGFRLVKGLKSADIARMILYRGDHPFTSIPDLWKRARTPVATLRQLAKADAFSPALGLNRRDALFAIRALRDDPLPLFDHLEAGAGETTAMPEPQVILKPMTAGARVVEDYNHLGLTLGTHPVSFLREELRQRGLMTCADAMASKDGRSVSVAGMVLVRQKPGSANGVMFMTLEDETRDANVVVWEKVAVAHKAAVYGSSFVAINGYTQREGEVVHLIARSVFDLSPLLASVGERDTPLSVPRMPGDEFRNGGPGQDARVARAQGGGWVQKSRDFR</sequence>
<evidence type="ECO:0000256" key="10">
    <source>
        <dbReference type="ARBA" id="ARBA00022932"/>
    </source>
</evidence>
<evidence type="ECO:0000256" key="13">
    <source>
        <dbReference type="HAMAP-Rule" id="MF_01902"/>
    </source>
</evidence>
<dbReference type="Pfam" id="PF14579">
    <property type="entry name" value="HHH_6"/>
    <property type="match status" value="1"/>
</dbReference>